<dbReference type="Pfam" id="PF02579">
    <property type="entry name" value="Nitro_FeMo-Co"/>
    <property type="match status" value="1"/>
</dbReference>
<evidence type="ECO:0000313" key="2">
    <source>
        <dbReference type="EMBL" id="MDF9409826.1"/>
    </source>
</evidence>
<proteinExistence type="predicted"/>
<organism evidence="2 3">
    <name type="scientific">Pelotomaculum isophthalicicum JI</name>
    <dbReference type="NCBI Taxonomy" id="947010"/>
    <lineage>
        <taxon>Bacteria</taxon>
        <taxon>Bacillati</taxon>
        <taxon>Bacillota</taxon>
        <taxon>Clostridia</taxon>
        <taxon>Eubacteriales</taxon>
        <taxon>Desulfotomaculaceae</taxon>
        <taxon>Pelotomaculum</taxon>
    </lineage>
</organism>
<gene>
    <name evidence="2" type="ORF">L7E55_15970</name>
</gene>
<dbReference type="PANTHER" id="PTHR42983">
    <property type="entry name" value="DINITROGENASE IRON-MOLYBDENUM COFACTOR PROTEIN-RELATED"/>
    <property type="match status" value="1"/>
</dbReference>
<dbReference type="InterPro" id="IPR003731">
    <property type="entry name" value="Di-Nase_FeMo-co_biosynth"/>
</dbReference>
<dbReference type="InterPro" id="IPR036105">
    <property type="entry name" value="DiNase_FeMo-co_biosyn_sf"/>
</dbReference>
<sequence length="93" mass="9791">MVDTDTGDYHAVSNDQNLNAAQGAGIQSAEIVSRQGVEAVITGHCGPKAFRTLSVAGIKLFTGADGTVADTLERFKKGMLTEAEEADVEGHWL</sequence>
<accession>A0A9X4H4I4</accession>
<dbReference type="Gene3D" id="3.30.420.130">
    <property type="entry name" value="Dinitrogenase iron-molybdenum cofactor biosynthesis domain"/>
    <property type="match status" value="1"/>
</dbReference>
<dbReference type="Proteomes" id="UP001154312">
    <property type="component" value="Unassembled WGS sequence"/>
</dbReference>
<evidence type="ECO:0000313" key="3">
    <source>
        <dbReference type="Proteomes" id="UP001154312"/>
    </source>
</evidence>
<evidence type="ECO:0000259" key="1">
    <source>
        <dbReference type="Pfam" id="PF02579"/>
    </source>
</evidence>
<comment type="caution">
    <text evidence="2">The sequence shown here is derived from an EMBL/GenBank/DDBJ whole genome shotgun (WGS) entry which is preliminary data.</text>
</comment>
<keyword evidence="3" id="KW-1185">Reference proteome</keyword>
<reference evidence="2" key="1">
    <citation type="submission" date="2022-02" db="EMBL/GenBank/DDBJ databases">
        <authorList>
            <person name="Leng L."/>
        </authorList>
    </citation>
    <scope>NUCLEOTIDE SEQUENCE</scope>
    <source>
        <strain evidence="2">JI</strain>
    </source>
</reference>
<dbReference type="EMBL" id="JAKOAV010000044">
    <property type="protein sequence ID" value="MDF9409826.1"/>
    <property type="molecule type" value="Genomic_DNA"/>
</dbReference>
<protein>
    <submittedName>
        <fullName evidence="2">Dinitrogenase iron-molybdenum cofactor biosynthesis protein</fullName>
    </submittedName>
</protein>
<name>A0A9X4H4I4_9FIRM</name>
<dbReference type="SUPFAM" id="SSF53146">
    <property type="entry name" value="Nitrogenase accessory factor-like"/>
    <property type="match status" value="1"/>
</dbReference>
<feature type="domain" description="Dinitrogenase iron-molybdenum cofactor biosynthesis" evidence="1">
    <location>
        <begin position="2"/>
        <end position="77"/>
    </location>
</feature>
<dbReference type="AlphaFoldDB" id="A0A9X4H4I4"/>
<dbReference type="PANTHER" id="PTHR42983:SF1">
    <property type="entry name" value="IRON-MOLYBDENUM PROTEIN"/>
    <property type="match status" value="1"/>
</dbReference>